<evidence type="ECO:0000256" key="1">
    <source>
        <dbReference type="SAM" id="SignalP"/>
    </source>
</evidence>
<dbReference type="EMBL" id="JANHAX010000001">
    <property type="protein sequence ID" value="MDQ2089196.1"/>
    <property type="molecule type" value="Genomic_DNA"/>
</dbReference>
<feature type="signal peptide" evidence="1">
    <location>
        <begin position="1"/>
        <end position="22"/>
    </location>
</feature>
<protein>
    <submittedName>
        <fullName evidence="2">Uncharacterized protein</fullName>
    </submittedName>
</protein>
<dbReference type="Proteomes" id="UP001226762">
    <property type="component" value="Unassembled WGS sequence"/>
</dbReference>
<reference evidence="2" key="2">
    <citation type="submission" date="2023-02" db="EMBL/GenBank/DDBJ databases">
        <title>'Rhodoalgimonas zhirmunskyi' gen. nov., isolated from a red alga.</title>
        <authorList>
            <person name="Nedashkovskaya O.I."/>
            <person name="Otstavnykh N.Y."/>
            <person name="Bystritskaya E.P."/>
            <person name="Balabanova L.A."/>
            <person name="Isaeva M.P."/>
        </authorList>
    </citation>
    <scope>NUCLEOTIDE SEQUENCE</scope>
    <source>
        <strain evidence="2">KCTC 52189</strain>
    </source>
</reference>
<comment type="caution">
    <text evidence="2">The sequence shown here is derived from an EMBL/GenBank/DDBJ whole genome shotgun (WGS) entry which is preliminary data.</text>
</comment>
<organism evidence="2 3">
    <name type="scientific">Marimonas arenosa</name>
    <dbReference type="NCBI Taxonomy" id="1795305"/>
    <lineage>
        <taxon>Bacteria</taxon>
        <taxon>Pseudomonadati</taxon>
        <taxon>Pseudomonadota</taxon>
        <taxon>Alphaproteobacteria</taxon>
        <taxon>Rhodobacterales</taxon>
        <taxon>Paracoccaceae</taxon>
        <taxon>Marimonas</taxon>
    </lineage>
</organism>
<gene>
    <name evidence="2" type="ORF">NO357_04685</name>
</gene>
<evidence type="ECO:0000313" key="2">
    <source>
        <dbReference type="EMBL" id="MDQ2089196.1"/>
    </source>
</evidence>
<sequence>MRIFKSVCLSMAVCLAAASANADVYQCDRIKMGRDGWISEVIFFSIDEASNSAAIHDAYTEAFHGGAMKAQLAEATAKRFRVKWTVRNVKTSNTGAIIPRVRYSAVLDRKTLKLFINATLSGADNRPWGEAQCKVLK</sequence>
<accession>A0AAE4B5F5</accession>
<keyword evidence="1" id="KW-0732">Signal</keyword>
<feature type="chain" id="PRO_5042217766" evidence="1">
    <location>
        <begin position="23"/>
        <end position="137"/>
    </location>
</feature>
<evidence type="ECO:0000313" key="3">
    <source>
        <dbReference type="Proteomes" id="UP001226762"/>
    </source>
</evidence>
<dbReference type="AlphaFoldDB" id="A0AAE4B5F5"/>
<reference evidence="2" key="1">
    <citation type="submission" date="2022-07" db="EMBL/GenBank/DDBJ databases">
        <authorList>
            <person name="Otstavnykh N."/>
            <person name="Isaeva M."/>
            <person name="Bystritskaya E."/>
        </authorList>
    </citation>
    <scope>NUCLEOTIDE SEQUENCE</scope>
    <source>
        <strain evidence="2">KCTC 52189</strain>
    </source>
</reference>
<keyword evidence="3" id="KW-1185">Reference proteome</keyword>
<name>A0AAE4B5F5_9RHOB</name>
<dbReference type="RefSeq" id="WP_306734445.1">
    <property type="nucleotide sequence ID" value="NZ_JANHAX010000001.1"/>
</dbReference>
<proteinExistence type="predicted"/>